<dbReference type="EMBL" id="BNCI01000002">
    <property type="protein sequence ID" value="GHF24750.1"/>
    <property type="molecule type" value="Genomic_DNA"/>
</dbReference>
<dbReference type="InterPro" id="IPR008775">
    <property type="entry name" value="Phytyl_CoA_dOase-like"/>
</dbReference>
<comment type="caution">
    <text evidence="2">The sequence shown here is derived from an EMBL/GenBank/DDBJ whole genome shotgun (WGS) entry which is preliminary data.</text>
</comment>
<dbReference type="GO" id="GO:0016706">
    <property type="term" value="F:2-oxoglutarate-dependent dioxygenase activity"/>
    <property type="evidence" value="ECO:0007669"/>
    <property type="project" value="UniProtKB-ARBA"/>
</dbReference>
<dbReference type="Gene3D" id="2.60.120.620">
    <property type="entry name" value="q2cbj1_9rhob like domain"/>
    <property type="match status" value="1"/>
</dbReference>
<keyword evidence="3" id="KW-1185">Reference proteome</keyword>
<accession>A0A919AUZ1</accession>
<proteinExistence type="predicted"/>
<evidence type="ECO:0000313" key="2">
    <source>
        <dbReference type="EMBL" id="GHF24750.1"/>
    </source>
</evidence>
<evidence type="ECO:0008006" key="4">
    <source>
        <dbReference type="Google" id="ProtNLM"/>
    </source>
</evidence>
<organism evidence="2 3">
    <name type="scientific">Kordiimonas sediminis</name>
    <dbReference type="NCBI Taxonomy" id="1735581"/>
    <lineage>
        <taxon>Bacteria</taxon>
        <taxon>Pseudomonadati</taxon>
        <taxon>Pseudomonadota</taxon>
        <taxon>Alphaproteobacteria</taxon>
        <taxon>Kordiimonadales</taxon>
        <taxon>Kordiimonadaceae</taxon>
        <taxon>Kordiimonas</taxon>
    </lineage>
</organism>
<dbReference type="SUPFAM" id="SSF51197">
    <property type="entry name" value="Clavaminate synthase-like"/>
    <property type="match status" value="1"/>
</dbReference>
<gene>
    <name evidence="2" type="ORF">GCM10017044_19300</name>
</gene>
<reference evidence="2" key="2">
    <citation type="submission" date="2020-09" db="EMBL/GenBank/DDBJ databases">
        <authorList>
            <person name="Sun Q."/>
            <person name="Kim S."/>
        </authorList>
    </citation>
    <scope>NUCLEOTIDE SEQUENCE</scope>
    <source>
        <strain evidence="2">KCTC 42590</strain>
    </source>
</reference>
<dbReference type="RefSeq" id="WP_191252387.1">
    <property type="nucleotide sequence ID" value="NZ_BNCI01000002.1"/>
</dbReference>
<dbReference type="Pfam" id="PF05721">
    <property type="entry name" value="PhyH"/>
    <property type="match status" value="1"/>
</dbReference>
<protein>
    <recommendedName>
        <fullName evidence="4">Phytanoyl-CoA dioxygenase</fullName>
    </recommendedName>
</protein>
<dbReference type="AlphaFoldDB" id="A0A919AUZ1"/>
<feature type="region of interest" description="Disordered" evidence="1">
    <location>
        <begin position="13"/>
        <end position="55"/>
    </location>
</feature>
<reference evidence="2" key="1">
    <citation type="journal article" date="2014" name="Int. J. Syst. Evol. Microbiol.">
        <title>Complete genome sequence of Corynebacterium casei LMG S-19264T (=DSM 44701T), isolated from a smear-ripened cheese.</title>
        <authorList>
            <consortium name="US DOE Joint Genome Institute (JGI-PGF)"/>
            <person name="Walter F."/>
            <person name="Albersmeier A."/>
            <person name="Kalinowski J."/>
            <person name="Ruckert C."/>
        </authorList>
    </citation>
    <scope>NUCLEOTIDE SEQUENCE</scope>
    <source>
        <strain evidence="2">KCTC 42590</strain>
    </source>
</reference>
<name>A0A919AUZ1_9PROT</name>
<evidence type="ECO:0000313" key="3">
    <source>
        <dbReference type="Proteomes" id="UP000630923"/>
    </source>
</evidence>
<dbReference type="Proteomes" id="UP000630923">
    <property type="component" value="Unassembled WGS sequence"/>
</dbReference>
<sequence>MYTQSLSPVAAPLLGSKTADTNLPGTCPHKTAQPAQLERPPPNGGWSEGQKDTGYPTPEIRAITEQLNTHGYTVINEAIAADMVSLLQAELRPYYSAYPTGKGAFYGNKTVRFGGLFSKSKTSRDLACHPVIVDLMKAVLSPLCDTIQINLTQAIAVLPGERAQIPHRDDDMFPFSHEGQQVMVNCMWPLTQFTEENGGTRIWPQTHSQNTPLGDKDISSYITPTLAPGDLLIWLGSTMHAGGANLTNTPREGIVISYSLGWLRQAENQYLANPPHIAATYPEMLQQLIGYHMHRPNLGWVDGQDPAELLNAGRKNSYSPSQDYLLPASEQRIDAFYAKHHTYSGH</sequence>
<evidence type="ECO:0000256" key="1">
    <source>
        <dbReference type="SAM" id="MobiDB-lite"/>
    </source>
</evidence>